<comment type="caution">
    <text evidence="1">The sequence shown here is derived from an EMBL/GenBank/DDBJ whole genome shotgun (WGS) entry which is preliminary data.</text>
</comment>
<dbReference type="Proteomes" id="UP001148662">
    <property type="component" value="Unassembled WGS sequence"/>
</dbReference>
<organism evidence="1 2">
    <name type="scientific">Phlebia brevispora</name>
    <dbReference type="NCBI Taxonomy" id="194682"/>
    <lineage>
        <taxon>Eukaryota</taxon>
        <taxon>Fungi</taxon>
        <taxon>Dikarya</taxon>
        <taxon>Basidiomycota</taxon>
        <taxon>Agaricomycotina</taxon>
        <taxon>Agaricomycetes</taxon>
        <taxon>Polyporales</taxon>
        <taxon>Meruliaceae</taxon>
        <taxon>Phlebia</taxon>
    </lineage>
</organism>
<reference evidence="1" key="1">
    <citation type="submission" date="2022-07" db="EMBL/GenBank/DDBJ databases">
        <title>Genome Sequence of Phlebia brevispora.</title>
        <authorList>
            <person name="Buettner E."/>
        </authorList>
    </citation>
    <scope>NUCLEOTIDE SEQUENCE</scope>
    <source>
        <strain evidence="1">MPL23</strain>
    </source>
</reference>
<gene>
    <name evidence="1" type="ORF">NM688_g4267</name>
</gene>
<protein>
    <submittedName>
        <fullName evidence="1">Uncharacterized protein</fullName>
    </submittedName>
</protein>
<keyword evidence="2" id="KW-1185">Reference proteome</keyword>
<evidence type="ECO:0000313" key="2">
    <source>
        <dbReference type="Proteomes" id="UP001148662"/>
    </source>
</evidence>
<sequence length="212" mass="23782">MSLKAELETWASALKAYDDQEFEKAISLFQEIADSSKILVNIGLIYATLGEHEEAVQQFEGATELDNFLAVGYFQRGVSDFLLQRYDIAFQDFENALLQLRGNQDINYEQLGLKFKLYSAEVLFNKGLSQIYMGNIEAGLADMDEARRQKVTDEHNVIDDAIADRGDGYTVFSIPVGVLYRPSEAKLKNSKARDFMGKAVCLHVAIIAETCN</sequence>
<accession>A0ACC1T3F4</accession>
<name>A0ACC1T3F4_9APHY</name>
<dbReference type="EMBL" id="JANHOG010000690">
    <property type="protein sequence ID" value="KAJ3552214.1"/>
    <property type="molecule type" value="Genomic_DNA"/>
</dbReference>
<proteinExistence type="predicted"/>
<evidence type="ECO:0000313" key="1">
    <source>
        <dbReference type="EMBL" id="KAJ3552214.1"/>
    </source>
</evidence>